<evidence type="ECO:0000313" key="2">
    <source>
        <dbReference type="Proteomes" id="UP001159179"/>
    </source>
</evidence>
<comment type="caution">
    <text evidence="1">The sequence shown here is derived from an EMBL/GenBank/DDBJ whole genome shotgun (WGS) entry which is preliminary data.</text>
</comment>
<accession>A0AAW6T0F4</accession>
<protein>
    <recommendedName>
        <fullName evidence="3">Lipoprotein</fullName>
    </recommendedName>
</protein>
<dbReference type="AlphaFoldDB" id="A0AAW6T0F4"/>
<name>A0AAW6T0F4_9BACI</name>
<dbReference type="EMBL" id="JAROYP010000032">
    <property type="protein sequence ID" value="MDH5164471.1"/>
    <property type="molecule type" value="Genomic_DNA"/>
</dbReference>
<reference evidence="1" key="1">
    <citation type="submission" date="2023-03" db="EMBL/GenBank/DDBJ databases">
        <title>Bacterial isolates from washroom surfaces on a university campus.</title>
        <authorList>
            <person name="Holman D.B."/>
            <person name="Gzyl K.E."/>
            <person name="Taheri A.E."/>
        </authorList>
    </citation>
    <scope>NUCLEOTIDE SEQUENCE</scope>
    <source>
        <strain evidence="1">RD03</strain>
    </source>
</reference>
<dbReference type="Proteomes" id="UP001159179">
    <property type="component" value="Unassembled WGS sequence"/>
</dbReference>
<evidence type="ECO:0008006" key="3">
    <source>
        <dbReference type="Google" id="ProtNLM"/>
    </source>
</evidence>
<dbReference type="RefSeq" id="WP_280619187.1">
    <property type="nucleotide sequence ID" value="NZ_JAROYP010000032.1"/>
</dbReference>
<evidence type="ECO:0000313" key="1">
    <source>
        <dbReference type="EMBL" id="MDH5164471.1"/>
    </source>
</evidence>
<gene>
    <name evidence="1" type="ORF">P5X88_26415</name>
</gene>
<proteinExistence type="predicted"/>
<dbReference type="PROSITE" id="PS51257">
    <property type="entry name" value="PROKAR_LIPOPROTEIN"/>
    <property type="match status" value="1"/>
</dbReference>
<sequence length="113" mass="12556">MRKLVLITILIVLSTTLMGCNLIQPKDSVPIELIAFNSLTDEEKDLIPASPKDSIVEKITVNDENKSFIDKNYDKDQVYAVTFNNTETNSSGKLTVFVDLDKETVVGKGFTSK</sequence>
<organism evidence="1 2">
    <name type="scientific">Heyndrickxia oleronia</name>
    <dbReference type="NCBI Taxonomy" id="38875"/>
    <lineage>
        <taxon>Bacteria</taxon>
        <taxon>Bacillati</taxon>
        <taxon>Bacillota</taxon>
        <taxon>Bacilli</taxon>
        <taxon>Bacillales</taxon>
        <taxon>Bacillaceae</taxon>
        <taxon>Heyndrickxia</taxon>
    </lineage>
</organism>